<keyword evidence="1" id="KW-0808">Transferase</keyword>
<dbReference type="Pfam" id="PF00581">
    <property type="entry name" value="Rhodanese"/>
    <property type="match status" value="1"/>
</dbReference>
<gene>
    <name evidence="4" type="ORF">PTTT1_LOCUS12519</name>
</gene>
<dbReference type="EMBL" id="OU594954">
    <property type="protein sequence ID" value="CAG9280197.1"/>
    <property type="molecule type" value="Genomic_DNA"/>
</dbReference>
<feature type="domain" description="Rhodanese" evidence="3">
    <location>
        <begin position="232"/>
        <end position="351"/>
    </location>
</feature>
<name>A0A8J9S5F8_PHATR</name>
<dbReference type="GO" id="GO:0004792">
    <property type="term" value="F:thiosulfate-cyanide sulfurtransferase activity"/>
    <property type="evidence" value="ECO:0007669"/>
    <property type="project" value="TreeGrafter"/>
</dbReference>
<dbReference type="CDD" id="cd01449">
    <property type="entry name" value="TST_Repeat_2"/>
    <property type="match status" value="1"/>
</dbReference>
<keyword evidence="2" id="KW-0677">Repeat</keyword>
<dbReference type="InterPro" id="IPR001763">
    <property type="entry name" value="Rhodanese-like_dom"/>
</dbReference>
<protein>
    <recommendedName>
        <fullName evidence="3">Rhodanese domain-containing protein</fullName>
    </recommendedName>
</protein>
<organism evidence="4">
    <name type="scientific">Phaeodactylum tricornutum</name>
    <name type="common">Diatom</name>
    <dbReference type="NCBI Taxonomy" id="2850"/>
    <lineage>
        <taxon>Eukaryota</taxon>
        <taxon>Sar</taxon>
        <taxon>Stramenopiles</taxon>
        <taxon>Ochrophyta</taxon>
        <taxon>Bacillariophyta</taxon>
        <taxon>Bacillariophyceae</taxon>
        <taxon>Bacillariophycidae</taxon>
        <taxon>Naviculales</taxon>
        <taxon>Phaeodactylaceae</taxon>
        <taxon>Phaeodactylum</taxon>
    </lineage>
</organism>
<evidence type="ECO:0000256" key="2">
    <source>
        <dbReference type="ARBA" id="ARBA00022737"/>
    </source>
</evidence>
<sequence length="359" mass="39791">MKSCVSKAVFLFASLRRQRAGAWTSPLSVRRRCPRGHGSYPTQCLSHASLLSVAECLELYHNSTRSGERSIRFVDGSWYHKGNRNGLFEFLNGPRLPDSVYMDMDDISCQTDLFPTLNPSDLYLMQPPRALLSAWMDFYKIRRTDQVIVYGRSGSVFLPRTWFTLHAVLSHARVSIMQGSLEDWMRAGGPLDEGVLEQSSSVVRAADLDWEQPTRYDSNSQSPSEQAVVSIVDANYMLSVIGDNKCSTKILDARGSSFAAGHMPGAVHIPYSSLLADPTSGSQFKPGEEMRKIFLAQGVDPTANTPLVCSCGSGVSACSLYLALHVCGRSPEQSTKVYDGSWNEWKTLPYTPKEQVPKK</sequence>
<dbReference type="GO" id="GO:0005739">
    <property type="term" value="C:mitochondrion"/>
    <property type="evidence" value="ECO:0007669"/>
    <property type="project" value="TreeGrafter"/>
</dbReference>
<evidence type="ECO:0000256" key="1">
    <source>
        <dbReference type="ARBA" id="ARBA00022679"/>
    </source>
</evidence>
<feature type="domain" description="Rhodanese" evidence="3">
    <location>
        <begin position="57"/>
        <end position="190"/>
    </location>
</feature>
<proteinExistence type="predicted"/>
<reference evidence="4" key="1">
    <citation type="submission" date="2022-02" db="EMBL/GenBank/DDBJ databases">
        <authorList>
            <person name="Giguere J D."/>
        </authorList>
    </citation>
    <scope>NUCLEOTIDE SEQUENCE</scope>
    <source>
        <strain evidence="4">CCAP 1055/1</strain>
    </source>
</reference>
<dbReference type="InterPro" id="IPR036873">
    <property type="entry name" value="Rhodanese-like_dom_sf"/>
</dbReference>
<dbReference type="PANTHER" id="PTHR11364:SF27">
    <property type="entry name" value="SULFURTRANSFERASE"/>
    <property type="match status" value="1"/>
</dbReference>
<dbReference type="PANTHER" id="PTHR11364">
    <property type="entry name" value="THIOSULFATE SULFERTANSFERASE"/>
    <property type="match status" value="1"/>
</dbReference>
<accession>A0A8J9S5F8</accession>
<dbReference type="Proteomes" id="UP000836788">
    <property type="component" value="Chromosome 13"/>
</dbReference>
<dbReference type="SMART" id="SM00450">
    <property type="entry name" value="RHOD"/>
    <property type="match status" value="2"/>
</dbReference>
<dbReference type="InterPro" id="IPR045078">
    <property type="entry name" value="TST/MPST-like"/>
</dbReference>
<dbReference type="SUPFAM" id="SSF52821">
    <property type="entry name" value="Rhodanese/Cell cycle control phosphatase"/>
    <property type="match status" value="2"/>
</dbReference>
<evidence type="ECO:0000259" key="3">
    <source>
        <dbReference type="SMART" id="SM00450"/>
    </source>
</evidence>
<dbReference type="AlphaFoldDB" id="A0A8J9S5F8"/>
<evidence type="ECO:0000313" key="4">
    <source>
        <dbReference type="EMBL" id="CAG9280197.1"/>
    </source>
</evidence>
<dbReference type="Gene3D" id="3.40.250.10">
    <property type="entry name" value="Rhodanese-like domain"/>
    <property type="match status" value="2"/>
</dbReference>